<dbReference type="InterPro" id="IPR015424">
    <property type="entry name" value="PyrdxlP-dep_Trfase"/>
</dbReference>
<dbReference type="InterPro" id="IPR015422">
    <property type="entry name" value="PyrdxlP-dep_Trfase_small"/>
</dbReference>
<reference evidence="3" key="1">
    <citation type="submission" date="2018-05" db="EMBL/GenBank/DDBJ databases">
        <authorList>
            <person name="Lanie J.A."/>
            <person name="Ng W.-L."/>
            <person name="Kazmierczak K.M."/>
            <person name="Andrzejewski T.M."/>
            <person name="Davidsen T.M."/>
            <person name="Wayne K.J."/>
            <person name="Tettelin H."/>
            <person name="Glass J.I."/>
            <person name="Rusch D."/>
            <person name="Podicherti R."/>
            <person name="Tsui H.-C.T."/>
            <person name="Winkler M.E."/>
        </authorList>
    </citation>
    <scope>NUCLEOTIDE SEQUENCE</scope>
</reference>
<accession>A0A382CIA4</accession>
<feature type="non-terminal residue" evidence="3">
    <location>
        <position position="1"/>
    </location>
</feature>
<dbReference type="InterPro" id="IPR015421">
    <property type="entry name" value="PyrdxlP-dep_Trfase_major"/>
</dbReference>
<comment type="cofactor">
    <cofactor evidence="1">
        <name>pyridoxal 5'-phosphate</name>
        <dbReference type="ChEBI" id="CHEBI:597326"/>
    </cofactor>
</comment>
<dbReference type="SUPFAM" id="SSF53383">
    <property type="entry name" value="PLP-dependent transferases"/>
    <property type="match status" value="1"/>
</dbReference>
<dbReference type="Gene3D" id="3.40.640.10">
    <property type="entry name" value="Type I PLP-dependent aspartate aminotransferase-like (Major domain)"/>
    <property type="match status" value="1"/>
</dbReference>
<dbReference type="InterPro" id="IPR005814">
    <property type="entry name" value="Aminotrans_3"/>
</dbReference>
<keyword evidence="2" id="KW-0663">Pyridoxal phosphate</keyword>
<evidence type="ECO:0000256" key="1">
    <source>
        <dbReference type="ARBA" id="ARBA00001933"/>
    </source>
</evidence>
<dbReference type="PANTHER" id="PTHR43713:SF3">
    <property type="entry name" value="GLUTAMATE-1-SEMIALDEHYDE 2,1-AMINOMUTASE 1, CHLOROPLASTIC-RELATED"/>
    <property type="match status" value="1"/>
</dbReference>
<dbReference type="GO" id="GO:0030170">
    <property type="term" value="F:pyridoxal phosphate binding"/>
    <property type="evidence" value="ECO:0007669"/>
    <property type="project" value="InterPro"/>
</dbReference>
<protein>
    <recommendedName>
        <fullName evidence="4">Aminotransferase class III-fold pyridoxal phosphate-dependent enzyme</fullName>
    </recommendedName>
</protein>
<dbReference type="Gene3D" id="3.90.1150.10">
    <property type="entry name" value="Aspartate Aminotransferase, domain 1"/>
    <property type="match status" value="1"/>
</dbReference>
<evidence type="ECO:0000313" key="3">
    <source>
        <dbReference type="EMBL" id="SVB25542.1"/>
    </source>
</evidence>
<dbReference type="AlphaFoldDB" id="A0A382CIA4"/>
<feature type="non-terminal residue" evidence="3">
    <location>
        <position position="159"/>
    </location>
</feature>
<evidence type="ECO:0008006" key="4">
    <source>
        <dbReference type="Google" id="ProtNLM"/>
    </source>
</evidence>
<dbReference type="PANTHER" id="PTHR43713">
    <property type="entry name" value="GLUTAMATE-1-SEMIALDEHYDE 2,1-AMINOMUTASE"/>
    <property type="match status" value="1"/>
</dbReference>
<dbReference type="EMBL" id="UINC01034539">
    <property type="protein sequence ID" value="SVB25542.1"/>
    <property type="molecule type" value="Genomic_DNA"/>
</dbReference>
<organism evidence="3">
    <name type="scientific">marine metagenome</name>
    <dbReference type="NCBI Taxonomy" id="408172"/>
    <lineage>
        <taxon>unclassified sequences</taxon>
        <taxon>metagenomes</taxon>
        <taxon>ecological metagenomes</taxon>
    </lineage>
</organism>
<dbReference type="Pfam" id="PF00202">
    <property type="entry name" value="Aminotran_3"/>
    <property type="match status" value="1"/>
</dbReference>
<dbReference type="GO" id="GO:0008483">
    <property type="term" value="F:transaminase activity"/>
    <property type="evidence" value="ECO:0007669"/>
    <property type="project" value="InterPro"/>
</dbReference>
<name>A0A382CIA4_9ZZZZ</name>
<proteinExistence type="predicted"/>
<gene>
    <name evidence="3" type="ORF">METZ01_LOCUS178396</name>
</gene>
<evidence type="ECO:0000256" key="2">
    <source>
        <dbReference type="ARBA" id="ARBA00022898"/>
    </source>
</evidence>
<sequence length="159" mass="17207">VNSRLGELLPSIKTVPPGPRSLELAGRLRTVESRNITSFRRDFPIFWDQAAGSNILDVDGNIYVDLTSAFGVALAGHSHPSIRRAMEEQGRHLVHGMGDVHPSEPKVALMEELASLSPWKETRTVLASSGAEAIEIALKTAQLFPGKAGLIVFRGAYHG</sequence>